<dbReference type="EMBL" id="BMOY01000012">
    <property type="protein sequence ID" value="GGJ03064.1"/>
    <property type="molecule type" value="Genomic_DNA"/>
</dbReference>
<dbReference type="InterPro" id="IPR009057">
    <property type="entry name" value="Homeodomain-like_sf"/>
</dbReference>
<keyword evidence="3" id="KW-1185">Reference proteome</keyword>
<dbReference type="Gene3D" id="1.10.10.60">
    <property type="entry name" value="Homeodomain-like"/>
    <property type="match status" value="1"/>
</dbReference>
<dbReference type="InterPro" id="IPR024978">
    <property type="entry name" value="Homeodomain_phBC6A51-type"/>
</dbReference>
<protein>
    <recommendedName>
        <fullName evidence="1">Homeodomain phBC6A51-type domain-containing protein</fullName>
    </recommendedName>
</protein>
<evidence type="ECO:0000313" key="3">
    <source>
        <dbReference type="Proteomes" id="UP000637695"/>
    </source>
</evidence>
<dbReference type="Proteomes" id="UP000637695">
    <property type="component" value="Unassembled WGS sequence"/>
</dbReference>
<sequence>MTEVVEMTKAVKTRQLSIEQENAIDLLLMGKSDREVAEAVGVTRQTVWEWRNRNPDFIAALNARRQELWGAQVERLRQLVAKAVDVLEEDLHQNADAKLRQAAAVHILRAVGLYGTDLRPTGHTDPEEIEAERKNDELFKELMLQLS</sequence>
<evidence type="ECO:0000313" key="2">
    <source>
        <dbReference type="EMBL" id="GGJ03064.1"/>
    </source>
</evidence>
<evidence type="ECO:0000259" key="1">
    <source>
        <dbReference type="Pfam" id="PF13022"/>
    </source>
</evidence>
<comment type="caution">
    <text evidence="2">The sequence shown here is derived from an EMBL/GenBank/DDBJ whole genome shotgun (WGS) entry which is preliminary data.</text>
</comment>
<name>A0A917NI72_9BACL</name>
<dbReference type="SUPFAM" id="SSF46689">
    <property type="entry name" value="Homeodomain-like"/>
    <property type="match status" value="1"/>
</dbReference>
<gene>
    <name evidence="2" type="ORF">GCM10010885_10460</name>
</gene>
<feature type="domain" description="Homeodomain phBC6A51-type" evidence="1">
    <location>
        <begin position="14"/>
        <end position="74"/>
    </location>
</feature>
<reference evidence="2" key="1">
    <citation type="journal article" date="2014" name="Int. J. Syst. Evol. Microbiol.">
        <title>Complete genome sequence of Corynebacterium casei LMG S-19264T (=DSM 44701T), isolated from a smear-ripened cheese.</title>
        <authorList>
            <consortium name="US DOE Joint Genome Institute (JGI-PGF)"/>
            <person name="Walter F."/>
            <person name="Albersmeier A."/>
            <person name="Kalinowski J."/>
            <person name="Ruckert C."/>
        </authorList>
    </citation>
    <scope>NUCLEOTIDE SEQUENCE</scope>
    <source>
        <strain evidence="2">JCM 18487</strain>
    </source>
</reference>
<organism evidence="2 3">
    <name type="scientific">Alicyclobacillus cellulosilyticus</name>
    <dbReference type="NCBI Taxonomy" id="1003997"/>
    <lineage>
        <taxon>Bacteria</taxon>
        <taxon>Bacillati</taxon>
        <taxon>Bacillota</taxon>
        <taxon>Bacilli</taxon>
        <taxon>Bacillales</taxon>
        <taxon>Alicyclobacillaceae</taxon>
        <taxon>Alicyclobacillus</taxon>
    </lineage>
</organism>
<accession>A0A917NI72</accession>
<dbReference type="Pfam" id="PF13022">
    <property type="entry name" value="HTH_Tnp_1_2"/>
    <property type="match status" value="1"/>
</dbReference>
<reference evidence="2" key="2">
    <citation type="submission" date="2020-09" db="EMBL/GenBank/DDBJ databases">
        <authorList>
            <person name="Sun Q."/>
            <person name="Ohkuma M."/>
        </authorList>
    </citation>
    <scope>NUCLEOTIDE SEQUENCE</scope>
    <source>
        <strain evidence="2">JCM 18487</strain>
    </source>
</reference>
<dbReference type="AlphaFoldDB" id="A0A917NI72"/>
<proteinExistence type="predicted"/>